<dbReference type="Gene3D" id="2.40.290.10">
    <property type="match status" value="1"/>
</dbReference>
<feature type="domain" description="Ku" evidence="4">
    <location>
        <begin position="18"/>
        <end position="148"/>
    </location>
</feature>
<dbReference type="PIRSF" id="PIRSF006493">
    <property type="entry name" value="Prok_Ku"/>
    <property type="match status" value="1"/>
</dbReference>
<accession>A0ABW9QVN7</accession>
<protein>
    <submittedName>
        <fullName evidence="5">Ku protein</fullName>
    </submittedName>
</protein>
<evidence type="ECO:0000256" key="2">
    <source>
        <dbReference type="ARBA" id="ARBA00023172"/>
    </source>
</evidence>
<name>A0ABW9QVN7_9ACTN</name>
<feature type="non-terminal residue" evidence="5">
    <location>
        <position position="1"/>
    </location>
</feature>
<organism evidence="5 6">
    <name type="scientific">Acidiferrimicrobium australe</name>
    <dbReference type="NCBI Taxonomy" id="2664430"/>
    <lineage>
        <taxon>Bacteria</taxon>
        <taxon>Bacillati</taxon>
        <taxon>Actinomycetota</taxon>
        <taxon>Acidimicrobiia</taxon>
        <taxon>Acidimicrobiales</taxon>
        <taxon>Acidimicrobiaceae</taxon>
        <taxon>Acidiferrimicrobium</taxon>
    </lineage>
</organism>
<dbReference type="PANTHER" id="PTHR41251:SF1">
    <property type="entry name" value="NON-HOMOLOGOUS END JOINING PROTEIN KU"/>
    <property type="match status" value="1"/>
</dbReference>
<proteinExistence type="predicted"/>
<dbReference type="Proteomes" id="UP000437736">
    <property type="component" value="Unassembled WGS sequence"/>
</dbReference>
<keyword evidence="6" id="KW-1185">Reference proteome</keyword>
<dbReference type="Pfam" id="PF02735">
    <property type="entry name" value="Ku"/>
    <property type="match status" value="1"/>
</dbReference>
<dbReference type="InterPro" id="IPR009187">
    <property type="entry name" value="Prok_Ku"/>
</dbReference>
<reference evidence="5 6" key="1">
    <citation type="submission" date="2019-11" db="EMBL/GenBank/DDBJ databases">
        <title>Acidiferrimicrobium australis gen. nov., sp. nov., an acidophilic and obligately heterotrophic, member of the Actinobacteria that catalyses dissimilatory oxido- reduction of iron isolated from metal-rich acidic water in Chile.</title>
        <authorList>
            <person name="Gonzalez D."/>
            <person name="Huber K."/>
            <person name="Hedrich S."/>
            <person name="Rojas-Villalobos C."/>
            <person name="Quatrini R."/>
            <person name="Dinamarca M.A."/>
            <person name="Schwarz A."/>
            <person name="Canales C."/>
            <person name="Nancucheo I."/>
        </authorList>
    </citation>
    <scope>NUCLEOTIDE SEQUENCE [LARGE SCALE GENOMIC DNA]</scope>
    <source>
        <strain evidence="5 6">USS-CCA1</strain>
    </source>
</reference>
<dbReference type="SMART" id="SM00559">
    <property type="entry name" value="Ku78"/>
    <property type="match status" value="1"/>
</dbReference>
<feature type="compositionally biased region" description="Basic and acidic residues" evidence="3">
    <location>
        <begin position="271"/>
        <end position="285"/>
    </location>
</feature>
<sequence length="285" mass="31806">ERGTTDRIRYRRVNEVSGEEVAYDDIVDGYDVGRGDYVLVEPEELEEVAPGRSRTIEITDFVEQAEIDPIHYQRSYFLAPAADAAVRPYGLLLRALRDADRVGIATFVMRNKQYLAAIRPRHDVLALETMWWADEIRNPVDELDRLPAGESFADRELRMATSLIDSMTVAWDPSAYHDTYREKVEALLEAKADGRQVTPETPGDRGGEVVDLMEALERSLAAAGDRRKGGTPSPGAQRQRRGRGGADDLAGLTKSELYERAQRLGVPGRSSMDRDALEDAVRKAS</sequence>
<dbReference type="SUPFAM" id="SSF100939">
    <property type="entry name" value="SPOC domain-like"/>
    <property type="match status" value="1"/>
</dbReference>
<feature type="region of interest" description="Disordered" evidence="3">
    <location>
        <begin position="221"/>
        <end position="285"/>
    </location>
</feature>
<dbReference type="InterPro" id="IPR006164">
    <property type="entry name" value="DNA_bd_Ku70/Ku80"/>
</dbReference>
<dbReference type="InterPro" id="IPR016194">
    <property type="entry name" value="SPOC-like_C_dom_sf"/>
</dbReference>
<gene>
    <name evidence="5" type="ORF">GHK86_14530</name>
</gene>
<evidence type="ECO:0000256" key="1">
    <source>
        <dbReference type="ARBA" id="ARBA00023125"/>
    </source>
</evidence>
<evidence type="ECO:0000256" key="3">
    <source>
        <dbReference type="SAM" id="MobiDB-lite"/>
    </source>
</evidence>
<evidence type="ECO:0000259" key="4">
    <source>
        <dbReference type="SMART" id="SM00559"/>
    </source>
</evidence>
<dbReference type="PANTHER" id="PTHR41251">
    <property type="entry name" value="NON-HOMOLOGOUS END JOINING PROTEIN KU"/>
    <property type="match status" value="1"/>
</dbReference>
<keyword evidence="1" id="KW-0238">DNA-binding</keyword>
<keyword evidence="2" id="KW-0233">DNA recombination</keyword>
<dbReference type="EMBL" id="WJHE01000775">
    <property type="protein sequence ID" value="MST33930.1"/>
    <property type="molecule type" value="Genomic_DNA"/>
</dbReference>
<evidence type="ECO:0000313" key="6">
    <source>
        <dbReference type="Proteomes" id="UP000437736"/>
    </source>
</evidence>
<comment type="caution">
    <text evidence="5">The sequence shown here is derived from an EMBL/GenBank/DDBJ whole genome shotgun (WGS) entry which is preliminary data.</text>
</comment>
<evidence type="ECO:0000313" key="5">
    <source>
        <dbReference type="EMBL" id="MST33930.1"/>
    </source>
</evidence>
<dbReference type="NCBIfam" id="TIGR02772">
    <property type="entry name" value="Ku_bact"/>
    <property type="match status" value="1"/>
</dbReference>